<comment type="similarity">
    <text evidence="3">Belongs to the bacterial ribosomal protein bS16 family.</text>
</comment>
<evidence type="ECO:0000256" key="3">
    <source>
        <dbReference type="HAMAP-Rule" id="MF_00385"/>
    </source>
</evidence>
<evidence type="ECO:0000256" key="2">
    <source>
        <dbReference type="ARBA" id="ARBA00023274"/>
    </source>
</evidence>
<dbReference type="Pfam" id="PF00886">
    <property type="entry name" value="Ribosomal_S16"/>
    <property type="match status" value="1"/>
</dbReference>
<dbReference type="SUPFAM" id="SSF54565">
    <property type="entry name" value="Ribosomal protein S16"/>
    <property type="match status" value="1"/>
</dbReference>
<organism evidence="4 5">
    <name type="scientific">Rahnella sp. (strain Y9602)</name>
    <dbReference type="NCBI Taxonomy" id="2703885"/>
    <lineage>
        <taxon>Bacteria</taxon>
        <taxon>Pseudomonadati</taxon>
        <taxon>Pseudomonadota</taxon>
        <taxon>Gammaproteobacteria</taxon>
        <taxon>Enterobacterales</taxon>
        <taxon>Yersiniaceae</taxon>
        <taxon>Rahnella</taxon>
    </lineage>
</organism>
<dbReference type="AlphaFoldDB" id="A0A0H3F8M2"/>
<dbReference type="InterPro" id="IPR023803">
    <property type="entry name" value="Ribosomal_bS16_dom_sf"/>
</dbReference>
<dbReference type="eggNOG" id="COG0228">
    <property type="taxonomic scope" value="Bacteria"/>
</dbReference>
<gene>
    <name evidence="3" type="primary">rpsP</name>
    <name evidence="4" type="ordered locus">Rahaq_0703</name>
</gene>
<dbReference type="GO" id="GO:0015935">
    <property type="term" value="C:small ribosomal subunit"/>
    <property type="evidence" value="ECO:0007669"/>
    <property type="project" value="TreeGrafter"/>
</dbReference>
<evidence type="ECO:0000313" key="4">
    <source>
        <dbReference type="EMBL" id="ADW72330.1"/>
    </source>
</evidence>
<dbReference type="GO" id="GO:0003735">
    <property type="term" value="F:structural constituent of ribosome"/>
    <property type="evidence" value="ECO:0007669"/>
    <property type="project" value="InterPro"/>
</dbReference>
<accession>A0A0H3F8M2</accession>
<dbReference type="FunFam" id="3.30.1320.10:FF:000001">
    <property type="entry name" value="30S ribosomal protein S16"/>
    <property type="match status" value="1"/>
</dbReference>
<dbReference type="PROSITE" id="PS00732">
    <property type="entry name" value="RIBOSOMAL_S16"/>
    <property type="match status" value="1"/>
</dbReference>
<dbReference type="Gene3D" id="3.30.1320.10">
    <property type="match status" value="1"/>
</dbReference>
<dbReference type="GO" id="GO:0006412">
    <property type="term" value="P:translation"/>
    <property type="evidence" value="ECO:0007669"/>
    <property type="project" value="UniProtKB-UniRule"/>
</dbReference>
<dbReference type="HAMAP" id="MF_00385">
    <property type="entry name" value="Ribosomal_bS16"/>
    <property type="match status" value="1"/>
</dbReference>
<name>A0A0H3F8M2_RAHSY</name>
<proteinExistence type="inferred from homology"/>
<dbReference type="InterPro" id="IPR000307">
    <property type="entry name" value="Ribosomal_bS16"/>
</dbReference>
<dbReference type="Proteomes" id="UP000007257">
    <property type="component" value="Chromosome"/>
</dbReference>
<keyword evidence="2 3" id="KW-0687">Ribonucleoprotein</keyword>
<protein>
    <recommendedName>
        <fullName evidence="3">Small ribosomal subunit protein bS16</fullName>
    </recommendedName>
</protein>
<keyword evidence="1 3" id="KW-0689">Ribosomal protein</keyword>
<evidence type="ECO:0000256" key="1">
    <source>
        <dbReference type="ARBA" id="ARBA00022980"/>
    </source>
</evidence>
<dbReference type="GO" id="GO:0005737">
    <property type="term" value="C:cytoplasm"/>
    <property type="evidence" value="ECO:0007669"/>
    <property type="project" value="UniProtKB-ARBA"/>
</dbReference>
<sequence>MQPDPVPRWGLVVLLTKEDVMVTIRLARGGAKKRPFYQVVVTDSRNARDGRFIERVGFFNPLASGQAEALRMDLDRVAHWVGLGATVSDRVSALIKDAKKAA</sequence>
<dbReference type="NCBIfam" id="TIGR00002">
    <property type="entry name" value="S16"/>
    <property type="match status" value="1"/>
</dbReference>
<dbReference type="PANTHER" id="PTHR12919:SF20">
    <property type="entry name" value="SMALL RIBOSOMAL SUBUNIT PROTEIN BS16M"/>
    <property type="match status" value="1"/>
</dbReference>
<reference evidence="4 5" key="2">
    <citation type="journal article" date="2012" name="J. Bacteriol.">
        <title>Complete Genome Sequence of Rahnella sp. Strain Y9602, a Gammaproteobacterium Isolate from Metal- and Radionuclide-Contaminated Soil.</title>
        <authorList>
            <person name="Martinez R.J."/>
            <person name="Bruce D."/>
            <person name="Detter C."/>
            <person name="Goodwin L.A."/>
            <person name="Han J."/>
            <person name="Han C.S."/>
            <person name="Held B."/>
            <person name="Land M.L."/>
            <person name="Mikhailova N."/>
            <person name="Nolan M."/>
            <person name="Pennacchio L."/>
            <person name="Pitluck S."/>
            <person name="Tapia R."/>
            <person name="Woyke T."/>
            <person name="Sobecky P.A."/>
        </authorList>
    </citation>
    <scope>NUCLEOTIDE SEQUENCE [LARGE SCALE GENOMIC DNA]</scope>
    <source>
        <strain evidence="4 5">Y9602</strain>
    </source>
</reference>
<reference evidence="5" key="1">
    <citation type="submission" date="2011-01" db="EMBL/GenBank/DDBJ databases">
        <title>Complete sequence of chromosome of Rahnella sp. Y9602.</title>
        <authorList>
            <consortium name="US DOE Joint Genome Institute"/>
            <person name="Lucas S."/>
            <person name="Copeland A."/>
            <person name="Lapidus A."/>
            <person name="Cheng J.-F."/>
            <person name="Goodwin L."/>
            <person name="Pitluck S."/>
            <person name="Lu M."/>
            <person name="Detter J.C."/>
            <person name="Han C."/>
            <person name="Tapia R."/>
            <person name="Land M."/>
            <person name="Hauser L."/>
            <person name="Kyrpides N."/>
            <person name="Ivanova N."/>
            <person name="Ovchinnikova G."/>
            <person name="Pagani I."/>
            <person name="Sobecky P.A."/>
            <person name="Martinez R.J."/>
            <person name="Woyke T."/>
        </authorList>
    </citation>
    <scope>NUCLEOTIDE SEQUENCE [LARGE SCALE GENOMIC DNA]</scope>
    <source>
        <strain evidence="5">Y9602</strain>
    </source>
</reference>
<dbReference type="EMBL" id="CP002505">
    <property type="protein sequence ID" value="ADW72330.1"/>
    <property type="molecule type" value="Genomic_DNA"/>
</dbReference>
<dbReference type="InterPro" id="IPR020592">
    <property type="entry name" value="Ribosomal_bS16_CS"/>
</dbReference>
<dbReference type="PANTHER" id="PTHR12919">
    <property type="entry name" value="30S RIBOSOMAL PROTEIN S16"/>
    <property type="match status" value="1"/>
</dbReference>
<evidence type="ECO:0000313" key="5">
    <source>
        <dbReference type="Proteomes" id="UP000007257"/>
    </source>
</evidence>
<dbReference type="HOGENOM" id="CLU_100590_5_1_6"/>
<dbReference type="KEGG" id="rah:Rahaq_0703"/>